<evidence type="ECO:0000313" key="2">
    <source>
        <dbReference type="EMBL" id="WCL53562.1"/>
    </source>
</evidence>
<dbReference type="AlphaFoldDB" id="A0AAE9XMA7"/>
<dbReference type="Pfam" id="PF09838">
    <property type="entry name" value="DUF2065"/>
    <property type="match status" value="1"/>
</dbReference>
<feature type="transmembrane region" description="Helical" evidence="1">
    <location>
        <begin position="45"/>
        <end position="62"/>
    </location>
</feature>
<proteinExistence type="predicted"/>
<accession>A0AAE9XMA7</accession>
<keyword evidence="1" id="KW-0472">Membrane</keyword>
<keyword evidence="1" id="KW-0812">Transmembrane</keyword>
<sequence length="63" mass="6546">MFWTVFIAAIGLALFIEGAAYALFPEGMRKALVAVLALPAAKLRFAGLTAAGFGALLIFMALG</sequence>
<name>A0AAE9XMA7_9PROT</name>
<reference evidence="2" key="1">
    <citation type="submission" date="2023-01" db="EMBL/GenBank/DDBJ databases">
        <title>The genome sequence of Kordiimonadaceae bacterium 6D33.</title>
        <authorList>
            <person name="Liu Y."/>
        </authorList>
    </citation>
    <scope>NUCLEOTIDE SEQUENCE</scope>
    <source>
        <strain evidence="2">6D33</strain>
    </source>
</reference>
<keyword evidence="1" id="KW-1133">Transmembrane helix</keyword>
<dbReference type="EMBL" id="CP116805">
    <property type="protein sequence ID" value="WCL53562.1"/>
    <property type="molecule type" value="Genomic_DNA"/>
</dbReference>
<protein>
    <submittedName>
        <fullName evidence="2">DUF2065 domain-containing protein</fullName>
    </submittedName>
</protein>
<feature type="transmembrane region" description="Helical" evidence="1">
    <location>
        <begin position="6"/>
        <end position="24"/>
    </location>
</feature>
<keyword evidence="3" id="KW-1185">Reference proteome</keyword>
<dbReference type="Proteomes" id="UP001217500">
    <property type="component" value="Chromosome"/>
</dbReference>
<evidence type="ECO:0000313" key="3">
    <source>
        <dbReference type="Proteomes" id="UP001217500"/>
    </source>
</evidence>
<organism evidence="2 3">
    <name type="scientific">Gimibacter soli</name>
    <dbReference type="NCBI Taxonomy" id="3024400"/>
    <lineage>
        <taxon>Bacteria</taxon>
        <taxon>Pseudomonadati</taxon>
        <taxon>Pseudomonadota</taxon>
        <taxon>Alphaproteobacteria</taxon>
        <taxon>Kordiimonadales</taxon>
        <taxon>Temperatibacteraceae</taxon>
        <taxon>Gimibacter</taxon>
    </lineage>
</organism>
<evidence type="ECO:0000256" key="1">
    <source>
        <dbReference type="SAM" id="Phobius"/>
    </source>
</evidence>
<gene>
    <name evidence="2" type="ORF">PH603_13565</name>
</gene>
<dbReference type="InterPro" id="IPR019201">
    <property type="entry name" value="DUF2065"/>
</dbReference>
<dbReference type="KEGG" id="gso:PH603_13565"/>
<dbReference type="RefSeq" id="WP_289503074.1">
    <property type="nucleotide sequence ID" value="NZ_CP116805.1"/>
</dbReference>